<dbReference type="EMBL" id="CP080429">
    <property type="protein sequence ID" value="QYJ67359.1"/>
    <property type="molecule type" value="Genomic_DNA"/>
</dbReference>
<evidence type="ECO:0000313" key="6">
    <source>
        <dbReference type="Proteomes" id="UP000825381"/>
    </source>
</evidence>
<keyword evidence="2" id="KW-1015">Disulfide bond</keyword>
<dbReference type="RefSeq" id="WP_220639704.1">
    <property type="nucleotide sequence ID" value="NZ_CP080429.1"/>
</dbReference>
<evidence type="ECO:0000256" key="3">
    <source>
        <dbReference type="SAM" id="SignalP"/>
    </source>
</evidence>
<dbReference type="SMART" id="SM01290">
    <property type="entry name" value="N-glycanase_N"/>
    <property type="match status" value="1"/>
</dbReference>
<protein>
    <submittedName>
        <fullName evidence="5">T9SS type A sorting domain-containing protein</fullName>
    </submittedName>
</protein>
<dbReference type="SUPFAM" id="SSF49742">
    <property type="entry name" value="PHM/PNGase F"/>
    <property type="match status" value="1"/>
</dbReference>
<name>A0ABX8V9M3_9FLAO</name>
<evidence type="ECO:0000256" key="1">
    <source>
        <dbReference type="ARBA" id="ARBA00022729"/>
    </source>
</evidence>
<evidence type="ECO:0000259" key="4">
    <source>
        <dbReference type="SMART" id="SM01290"/>
    </source>
</evidence>
<dbReference type="InterPro" id="IPR026444">
    <property type="entry name" value="Secre_tail"/>
</dbReference>
<proteinExistence type="predicted"/>
<evidence type="ECO:0000313" key="5">
    <source>
        <dbReference type="EMBL" id="QYJ67359.1"/>
    </source>
</evidence>
<dbReference type="NCBIfam" id="TIGR04183">
    <property type="entry name" value="Por_Secre_tail"/>
    <property type="match status" value="1"/>
</dbReference>
<dbReference type="InterPro" id="IPR014784">
    <property type="entry name" value="Cu2_ascorb_mOase-like_C"/>
</dbReference>
<feature type="domain" description="Peptide-N-glycosidase F N-terminal" evidence="4">
    <location>
        <begin position="27"/>
        <end position="167"/>
    </location>
</feature>
<feature type="chain" id="PRO_5045541493" evidence="3">
    <location>
        <begin position="23"/>
        <end position="462"/>
    </location>
</feature>
<organism evidence="5 6">
    <name type="scientific">Flavobacterium litorale</name>
    <dbReference type="NCBI Taxonomy" id="2856519"/>
    <lineage>
        <taxon>Bacteria</taxon>
        <taxon>Pseudomonadati</taxon>
        <taxon>Bacteroidota</taxon>
        <taxon>Flavobacteriia</taxon>
        <taxon>Flavobacteriales</taxon>
        <taxon>Flavobacteriaceae</taxon>
        <taxon>Flavobacterium</taxon>
    </lineage>
</organism>
<accession>A0ABX8V9M3</accession>
<dbReference type="InterPro" id="IPR015197">
    <property type="entry name" value="PngaseF_C"/>
</dbReference>
<dbReference type="InterPro" id="IPR015196">
    <property type="entry name" value="PngaseF_N"/>
</dbReference>
<keyword evidence="6" id="KW-1185">Reference proteome</keyword>
<keyword evidence="1 3" id="KW-0732">Signal</keyword>
<feature type="signal peptide" evidence="3">
    <location>
        <begin position="1"/>
        <end position="22"/>
    </location>
</feature>
<dbReference type="Gene3D" id="2.60.120.230">
    <property type="match status" value="2"/>
</dbReference>
<dbReference type="Pfam" id="PF18962">
    <property type="entry name" value="Por_Secre_tail"/>
    <property type="match status" value="1"/>
</dbReference>
<evidence type="ECO:0000256" key="2">
    <source>
        <dbReference type="ARBA" id="ARBA00023157"/>
    </source>
</evidence>
<gene>
    <name evidence="5" type="ORF">K1I41_07210</name>
</gene>
<sequence>MKKTLLYLTLCLSFFASKTALAQDPYTLTLFDQAVYYGMYGATVDEPIPEGTIRNSNSSYSKMLTEEQLAAFGNKLTMTVTLHPLCDNYDRIGNVNLALVPKGATTYEYNEVERIEIGRFITPFMDMNVTNPDSVPYVYELDNLTSIFHDEAITAMYDIWIELEVYGYQGGPGQGGAAVEIPGCAGRNDVYMGSLEFYSTFDNSIENEGNFLLPLSYKYELKNYTLEGTDVLGETVRTIDFTLDEPVNNANLYIITSNHGANAGGEEYIRRNHFIYFDEEQVLMYKPGGVSCGPFFEYNTQPSCIYYDCSTTPAYPRPHTDAAWSWNNWCPGDKIPVRSVSLGQLEAGEHSFRIEVPDAQFADEQGYFPMSVYIQSDNPALSTNTFDVATFSVYPNPVVDVLTINTTSGTTVQNVTVTNTLGQSVYKGTTATADLSELQSGIYIVTAAFTNGTTATQKIVKK</sequence>
<dbReference type="Proteomes" id="UP000825381">
    <property type="component" value="Chromosome"/>
</dbReference>
<dbReference type="Pfam" id="PF09112">
    <property type="entry name" value="N-glycanase_N"/>
    <property type="match status" value="1"/>
</dbReference>
<reference evidence="5 6" key="1">
    <citation type="submission" date="2021-07" db="EMBL/GenBank/DDBJ databases">
        <title>Flavobacterium WSW3-B6 sp.nov, isolated from seaweed.</title>
        <authorList>
            <person name="Muhammad N."/>
            <person name="Ho H."/>
            <person name="Lee Y.-J."/>
            <person name="Nguyen T."/>
            <person name="Ho J."/>
            <person name="Kim S.-G."/>
        </authorList>
    </citation>
    <scope>NUCLEOTIDE SEQUENCE [LARGE SCALE GENOMIC DNA]</scope>
    <source>
        <strain evidence="5 6">WSW3-B6</strain>
    </source>
</reference>
<dbReference type="Pfam" id="PF09113">
    <property type="entry name" value="N-glycanase_C"/>
    <property type="match status" value="1"/>
</dbReference>
<dbReference type="InterPro" id="IPR008977">
    <property type="entry name" value="PHM/PNGase_F_dom_sf"/>
</dbReference>